<dbReference type="AlphaFoldDB" id="A0A4Y2TV41"/>
<comment type="caution">
    <text evidence="1">The sequence shown here is derived from an EMBL/GenBank/DDBJ whole genome shotgun (WGS) entry which is preliminary data.</text>
</comment>
<dbReference type="Proteomes" id="UP000499080">
    <property type="component" value="Unassembled WGS sequence"/>
</dbReference>
<sequence>MHQLILSNPSVNVKMVFTEHPDLDLRRYNAPTSRAEVAAIFVEDDGEPQANRDICIYPVADNFKNISQLNHCSDPMDYLYITSSISAWRMQLEFQHQTC</sequence>
<proteinExistence type="predicted"/>
<dbReference type="EMBL" id="BGPR01030519">
    <property type="protein sequence ID" value="GBO03096.1"/>
    <property type="molecule type" value="Genomic_DNA"/>
</dbReference>
<reference evidence="1 2" key="1">
    <citation type="journal article" date="2019" name="Sci. Rep.">
        <title>Orb-weaving spider Araneus ventricosus genome elucidates the spidroin gene catalogue.</title>
        <authorList>
            <person name="Kono N."/>
            <person name="Nakamura H."/>
            <person name="Ohtoshi R."/>
            <person name="Moran D.A.P."/>
            <person name="Shinohara A."/>
            <person name="Yoshida Y."/>
            <person name="Fujiwara M."/>
            <person name="Mori M."/>
            <person name="Tomita M."/>
            <person name="Arakawa K."/>
        </authorList>
    </citation>
    <scope>NUCLEOTIDE SEQUENCE [LARGE SCALE GENOMIC DNA]</scope>
</reference>
<organism evidence="1 2">
    <name type="scientific">Araneus ventricosus</name>
    <name type="common">Orbweaver spider</name>
    <name type="synonym">Epeira ventricosa</name>
    <dbReference type="NCBI Taxonomy" id="182803"/>
    <lineage>
        <taxon>Eukaryota</taxon>
        <taxon>Metazoa</taxon>
        <taxon>Ecdysozoa</taxon>
        <taxon>Arthropoda</taxon>
        <taxon>Chelicerata</taxon>
        <taxon>Arachnida</taxon>
        <taxon>Araneae</taxon>
        <taxon>Araneomorphae</taxon>
        <taxon>Entelegynae</taxon>
        <taxon>Araneoidea</taxon>
        <taxon>Araneidae</taxon>
        <taxon>Araneus</taxon>
    </lineage>
</organism>
<evidence type="ECO:0000313" key="2">
    <source>
        <dbReference type="Proteomes" id="UP000499080"/>
    </source>
</evidence>
<accession>A0A4Y2TV41</accession>
<evidence type="ECO:0000313" key="1">
    <source>
        <dbReference type="EMBL" id="GBO03096.1"/>
    </source>
</evidence>
<gene>
    <name evidence="1" type="ORF">AVEN_44564_1</name>
</gene>
<name>A0A4Y2TV41_ARAVE</name>
<keyword evidence="2" id="KW-1185">Reference proteome</keyword>
<protein>
    <submittedName>
        <fullName evidence="1">Uncharacterized protein</fullName>
    </submittedName>
</protein>
<dbReference type="OrthoDB" id="7698527at2759"/>